<feature type="region of interest" description="Disordered" evidence="1">
    <location>
        <begin position="1"/>
        <end position="37"/>
    </location>
</feature>
<dbReference type="EMBL" id="DAKRPA010000104">
    <property type="protein sequence ID" value="DAZ98538.1"/>
    <property type="molecule type" value="Genomic_DNA"/>
</dbReference>
<evidence type="ECO:0000313" key="4">
    <source>
        <dbReference type="Proteomes" id="UP001146120"/>
    </source>
</evidence>
<sequence>MRADGGSDMTQTSLYHSGHPLAARRQGLPCSSTRMRE</sequence>
<dbReference type="Proteomes" id="UP001146120">
    <property type="component" value="Unassembled WGS sequence"/>
</dbReference>
<dbReference type="AlphaFoldDB" id="A0AAV2YXM0"/>
<keyword evidence="4" id="KW-1185">Reference proteome</keyword>
<gene>
    <name evidence="2" type="ORF">N0F65_007037</name>
    <name evidence="3" type="ORF">N0F65_011174</name>
</gene>
<protein>
    <submittedName>
        <fullName evidence="2">Uncharacterized protein</fullName>
    </submittedName>
</protein>
<reference evidence="2" key="2">
    <citation type="journal article" date="2023" name="Microbiol Resour">
        <title>Decontamination and Annotation of the Draft Genome Sequence of the Oomycete Lagenidium giganteum ARSEF 373.</title>
        <authorList>
            <person name="Morgan W.R."/>
            <person name="Tartar A."/>
        </authorList>
    </citation>
    <scope>NUCLEOTIDE SEQUENCE</scope>
    <source>
        <strain evidence="2">ARSEF 373</strain>
    </source>
</reference>
<name>A0AAV2YXM0_9STRA</name>
<evidence type="ECO:0000313" key="2">
    <source>
        <dbReference type="EMBL" id="DAZ98538.1"/>
    </source>
</evidence>
<comment type="caution">
    <text evidence="2">The sequence shown here is derived from an EMBL/GenBank/DDBJ whole genome shotgun (WGS) entry which is preliminary data.</text>
</comment>
<proteinExistence type="predicted"/>
<reference evidence="2" key="1">
    <citation type="submission" date="2022-11" db="EMBL/GenBank/DDBJ databases">
        <authorList>
            <person name="Morgan W.R."/>
            <person name="Tartar A."/>
        </authorList>
    </citation>
    <scope>NUCLEOTIDE SEQUENCE</scope>
    <source>
        <strain evidence="2">ARSEF 373</strain>
    </source>
</reference>
<accession>A0AAV2YXM0</accession>
<evidence type="ECO:0000313" key="3">
    <source>
        <dbReference type="EMBL" id="DBA02107.1"/>
    </source>
</evidence>
<evidence type="ECO:0000256" key="1">
    <source>
        <dbReference type="SAM" id="MobiDB-lite"/>
    </source>
</evidence>
<organism evidence="2 4">
    <name type="scientific">Lagenidium giganteum</name>
    <dbReference type="NCBI Taxonomy" id="4803"/>
    <lineage>
        <taxon>Eukaryota</taxon>
        <taxon>Sar</taxon>
        <taxon>Stramenopiles</taxon>
        <taxon>Oomycota</taxon>
        <taxon>Peronosporomycetes</taxon>
        <taxon>Pythiales</taxon>
        <taxon>Pythiaceae</taxon>
    </lineage>
</organism>
<dbReference type="EMBL" id="DAKRPA010000036">
    <property type="protein sequence ID" value="DBA02107.1"/>
    <property type="molecule type" value="Genomic_DNA"/>
</dbReference>